<dbReference type="InterPro" id="IPR007719">
    <property type="entry name" value="PCS_N"/>
</dbReference>
<dbReference type="GO" id="GO:0046872">
    <property type="term" value="F:metal ion binding"/>
    <property type="evidence" value="ECO:0007669"/>
    <property type="project" value="UniProtKB-KW"/>
</dbReference>
<dbReference type="GO" id="GO:0010273">
    <property type="term" value="P:detoxification of copper ion"/>
    <property type="evidence" value="ECO:0007669"/>
    <property type="project" value="TreeGrafter"/>
</dbReference>
<name>A0A5C7I2W3_9ROSI</name>
<sequence>MANMPYYRSILPSPPAIEFASPQGKQIFSEALEAGTMEGFFRLISYYQTQSEHGFCGHGTLYMLFNALEADPERTHQGRCRWFVESMFHSCEPFSKLRVEGITYGKFACLAYCHGANVEAFRTRESSIDDFRRHVISCTCTENRYLVTLYYREAVKQDGSGHFSPIGGYHAGSDMVLILDVARFKYPPHWLPLTLLWKAMDTIDETTGLTRGYMIVSGLQKAPSIVYTLGCGHESWISVEKYLTEDVPRKLRSENVKDVEDLLSLVFKAAPSSIKDFINWVAEVQSHEDAYTSFTEENRKLLEEVFKQTRETELFKHVSRWLAYEIPLCNGVARSSGYNEILLQIAAMEMVSVTTITSKIHETKPNNCNGIKNQCTVEILTLLLFGLPQKTWSTAIKQEKLLLQFNSLVSTHNLPSLLQEEVNFSFAANGGTFATVAPISDDRSQCLVFVPDRHKVVYNSWEKIKAMSTELAASEGKSTSVKPVMEGIEKSLMMMSITKEKSIKTDALFKFCFLDV</sequence>
<evidence type="ECO:0000256" key="3">
    <source>
        <dbReference type="ARBA" id="ARBA00022679"/>
    </source>
</evidence>
<dbReference type="Pfam" id="PF09328">
    <property type="entry name" value="Phytochelatin_C"/>
    <property type="match status" value="2"/>
</dbReference>
<dbReference type="FunFam" id="3.90.70.30:FF:000001">
    <property type="entry name" value="Glutathione gamma-glutamylcysteinyltransferase 1"/>
    <property type="match status" value="1"/>
</dbReference>
<dbReference type="PROSITE" id="PS51443">
    <property type="entry name" value="PCS"/>
    <property type="match status" value="1"/>
</dbReference>
<evidence type="ECO:0000256" key="1">
    <source>
        <dbReference type="ARBA" id="ARBA00012468"/>
    </source>
</evidence>
<dbReference type="InterPro" id="IPR015407">
    <property type="entry name" value="Phytochelatin_synthase_C"/>
</dbReference>
<comment type="caution">
    <text evidence="7">The sequence shown here is derived from an EMBL/GenBank/DDBJ whole genome shotgun (WGS) entry which is preliminary data.</text>
</comment>
<accession>A0A5C7I2W3</accession>
<dbReference type="Pfam" id="PF05023">
    <property type="entry name" value="Phytochelatin"/>
    <property type="match status" value="1"/>
</dbReference>
<keyword evidence="5" id="KW-0012">Acyltransferase</keyword>
<keyword evidence="2" id="KW-0104">Cadmium</keyword>
<dbReference type="EC" id="2.3.2.15" evidence="1"/>
<dbReference type="SUPFAM" id="SSF54001">
    <property type="entry name" value="Cysteine proteinases"/>
    <property type="match status" value="1"/>
</dbReference>
<reference evidence="8" key="1">
    <citation type="journal article" date="2019" name="Gigascience">
        <title>De novo genome assembly of the endangered Acer yangbiense, a plant species with extremely small populations endemic to Yunnan Province, China.</title>
        <authorList>
            <person name="Yang J."/>
            <person name="Wariss H.M."/>
            <person name="Tao L."/>
            <person name="Zhang R."/>
            <person name="Yun Q."/>
            <person name="Hollingsworth P."/>
            <person name="Dao Z."/>
            <person name="Luo G."/>
            <person name="Guo H."/>
            <person name="Ma Y."/>
            <person name="Sun W."/>
        </authorList>
    </citation>
    <scope>NUCLEOTIDE SEQUENCE [LARGE SCALE GENOMIC DNA]</scope>
    <source>
        <strain evidence="8">cv. Malutang</strain>
    </source>
</reference>
<proteinExistence type="predicted"/>
<dbReference type="EMBL" id="VAHF01000004">
    <property type="protein sequence ID" value="TXG63863.1"/>
    <property type="molecule type" value="Genomic_DNA"/>
</dbReference>
<feature type="domain" description="Peptidase C83" evidence="6">
    <location>
        <begin position="1"/>
        <end position="221"/>
    </location>
</feature>
<dbReference type="OrthoDB" id="448954at2759"/>
<evidence type="ECO:0000313" key="7">
    <source>
        <dbReference type="EMBL" id="TXG63863.1"/>
    </source>
</evidence>
<dbReference type="PANTHER" id="PTHR33447:SF19">
    <property type="entry name" value="GLUTATHIONE GAMMA-GLUTAMYLCYSTEINYLTRANSFERASE"/>
    <property type="match status" value="1"/>
</dbReference>
<dbReference type="Proteomes" id="UP000323000">
    <property type="component" value="Chromosome 4"/>
</dbReference>
<dbReference type="GO" id="GO:0098849">
    <property type="term" value="P:cellular detoxification of cadmium ion"/>
    <property type="evidence" value="ECO:0007669"/>
    <property type="project" value="TreeGrafter"/>
</dbReference>
<gene>
    <name evidence="7" type="ORF">EZV62_010857</name>
</gene>
<dbReference type="InterPro" id="IPR038765">
    <property type="entry name" value="Papain-like_cys_pep_sf"/>
</dbReference>
<keyword evidence="4" id="KW-0479">Metal-binding</keyword>
<evidence type="ECO:0000256" key="2">
    <source>
        <dbReference type="ARBA" id="ARBA00022539"/>
    </source>
</evidence>
<dbReference type="Gene3D" id="3.90.70.30">
    <property type="entry name" value="Phytochelatin synthase, N-terminal domain"/>
    <property type="match status" value="1"/>
</dbReference>
<dbReference type="InterPro" id="IPR040409">
    <property type="entry name" value="PCS-like"/>
</dbReference>
<organism evidence="7 8">
    <name type="scientific">Acer yangbiense</name>
    <dbReference type="NCBI Taxonomy" id="1000413"/>
    <lineage>
        <taxon>Eukaryota</taxon>
        <taxon>Viridiplantae</taxon>
        <taxon>Streptophyta</taxon>
        <taxon>Embryophyta</taxon>
        <taxon>Tracheophyta</taxon>
        <taxon>Spermatophyta</taxon>
        <taxon>Magnoliopsida</taxon>
        <taxon>eudicotyledons</taxon>
        <taxon>Gunneridae</taxon>
        <taxon>Pentapetalae</taxon>
        <taxon>rosids</taxon>
        <taxon>malvids</taxon>
        <taxon>Sapindales</taxon>
        <taxon>Sapindaceae</taxon>
        <taxon>Hippocastanoideae</taxon>
        <taxon>Acereae</taxon>
        <taxon>Acer</taxon>
    </lineage>
</organism>
<protein>
    <recommendedName>
        <fullName evidence="1">glutathione gamma-glutamylcysteinyltransferase</fullName>
        <ecNumber evidence="1">2.3.2.15</ecNumber>
    </recommendedName>
</protein>
<dbReference type="AlphaFoldDB" id="A0A5C7I2W3"/>
<dbReference type="PANTHER" id="PTHR33447">
    <property type="entry name" value="GLUTATHIONE GAMMA-GLUTAMYLCYSTEINYLTRANSFERASE"/>
    <property type="match status" value="1"/>
</dbReference>
<keyword evidence="3" id="KW-0808">Transferase</keyword>
<keyword evidence="8" id="KW-1185">Reference proteome</keyword>
<evidence type="ECO:0000313" key="8">
    <source>
        <dbReference type="Proteomes" id="UP000323000"/>
    </source>
</evidence>
<evidence type="ECO:0000256" key="4">
    <source>
        <dbReference type="ARBA" id="ARBA00022723"/>
    </source>
</evidence>
<dbReference type="InterPro" id="IPR038156">
    <property type="entry name" value="PCS_N_sf"/>
</dbReference>
<dbReference type="GO" id="GO:0046938">
    <property type="term" value="P:phytochelatin biosynthetic process"/>
    <property type="evidence" value="ECO:0007669"/>
    <property type="project" value="InterPro"/>
</dbReference>
<dbReference type="GO" id="GO:0016756">
    <property type="term" value="F:glutathione gamma-glutamylcysteinyltransferase activity"/>
    <property type="evidence" value="ECO:0007669"/>
    <property type="project" value="UniProtKB-EC"/>
</dbReference>
<evidence type="ECO:0000259" key="6">
    <source>
        <dbReference type="PROSITE" id="PS51443"/>
    </source>
</evidence>
<evidence type="ECO:0000256" key="5">
    <source>
        <dbReference type="ARBA" id="ARBA00023315"/>
    </source>
</evidence>